<dbReference type="InterPro" id="IPR013655">
    <property type="entry name" value="PAS_fold_3"/>
</dbReference>
<dbReference type="CDD" id="cd00130">
    <property type="entry name" value="PAS"/>
    <property type="match status" value="1"/>
</dbReference>
<dbReference type="SMART" id="SM00387">
    <property type="entry name" value="HATPase_c"/>
    <property type="match status" value="1"/>
</dbReference>
<comment type="caution">
    <text evidence="28">The sequence shown here is derived from an EMBL/GenBank/DDBJ whole genome shotgun (WGS) entry which is preliminary data.</text>
</comment>
<keyword evidence="8" id="KW-0732">Signal</keyword>
<reference evidence="28 29" key="1">
    <citation type="submission" date="2019-01" db="EMBL/GenBank/DDBJ databases">
        <authorList>
            <person name="Chen W.-M."/>
        </authorList>
    </citation>
    <scope>NUCLEOTIDE SEQUENCE [LARGE SCALE GENOMIC DNA]</scope>
    <source>
        <strain evidence="28 29">KYPY4</strain>
    </source>
</reference>
<keyword evidence="12" id="KW-1133">Transmembrane helix</keyword>
<dbReference type="PROSITE" id="PS50839">
    <property type="entry name" value="CHASE"/>
    <property type="match status" value="1"/>
</dbReference>
<dbReference type="PRINTS" id="PR00344">
    <property type="entry name" value="BCTRLSENSOR"/>
</dbReference>
<comment type="subunit">
    <text evidence="17">At low DSF concentrations, interacts with RpfF.</text>
</comment>
<feature type="domain" description="PAS" evidence="24">
    <location>
        <begin position="354"/>
        <end position="400"/>
    </location>
</feature>
<evidence type="ECO:0000256" key="13">
    <source>
        <dbReference type="ARBA" id="ARBA00023012"/>
    </source>
</evidence>
<dbReference type="InterPro" id="IPR006189">
    <property type="entry name" value="CHASE_dom"/>
</dbReference>
<dbReference type="SUPFAM" id="SSF47226">
    <property type="entry name" value="Histidine-containing phosphotransfer domain, HPT domain"/>
    <property type="match status" value="1"/>
</dbReference>
<dbReference type="Pfam" id="PF00072">
    <property type="entry name" value="Response_reg"/>
    <property type="match status" value="2"/>
</dbReference>
<feature type="domain" description="Response regulatory" evidence="23">
    <location>
        <begin position="1261"/>
        <end position="1379"/>
    </location>
</feature>
<dbReference type="Pfam" id="PF13426">
    <property type="entry name" value="PAS_9"/>
    <property type="match status" value="1"/>
</dbReference>
<dbReference type="InterPro" id="IPR000700">
    <property type="entry name" value="PAS-assoc_C"/>
</dbReference>
<feature type="domain" description="CHASE" evidence="26">
    <location>
        <begin position="76"/>
        <end position="270"/>
    </location>
</feature>
<dbReference type="RefSeq" id="WP_128228328.1">
    <property type="nucleotide sequence ID" value="NZ_SACR01000003.1"/>
</dbReference>
<sequence length="1613" mass="173328">MLAPAGRGNLGRFVPLAVALLGSCLAAAASLWLQHQNDAQIHADFERSATRVAQIIEVRMQQPIFGLRGAGGVYAASKQVRRSEFRAYVESRDLAQEFPGVRGFGFIQRLERSALPAFVAAEQADEAPQFAVRELWALGEEDLYVIKYIEPAVSNAAALGLDIGSEPIRREAAERAVATGLPTLTAAITLVQDTRRSAGFLLFVPVFRNGTDPTTPAQRRQALVGLLFAPMVVGEILAAVPDVAAGLAHFQLIDATIGNTVFDSGDDTSSGLRGTDVAPRLGRFQEDRKLSLPGRDMLLRVRSTPQFDAAHSNAAPWLLLAGGLLTSVLLAGLLRQQINGRGRAEALARAMTVDLQRLAAVARRTSNAVVITDARRRITWVNEGFERISGYSAAEALGQSPGALLQDAGTDAATVAALRTALNACESFQGEILNRAKDGRRYWLALDIQPLYDDDGSHQGFMAVESDITERRAADAALRASQALLDKTGRIAGVGGWAVELESQVIRWSDQTCRIHDREPGHQPGMEEAINYYAPEARAEVAQAVQRCIERGESFDIELPMVTAQGRSIWVRSVGELESADGRPLRLVGTFQDVTERHQLEDEVRRKSELLTSVIENLPCGLSVFDGELQLVASNTEFRRLLDFPDALFAGASTHFEEVIRFNAGRGEYGPGDVEATVQAIVARARQSTEPHQFERVRPDGTQLEIRGGPMPGGGFVTTYTDISARKRAEAEVQRASALLRGSIDALEDAYALFDADGILVLCNQPYRDLYPLCAELMVPGARFEDIVRAGAERGQYADAIGRVDAWVAERVATHRQPSSKVTRRLGDGRILRIGERRMADGHIVGFHVDITEFVRATEAAQEASRSKSQFLANMSHEIRTPMNAILGMLALLKKTELTARQADYTGKTEGAARSLLGLLNDILDFSKVEAGKMTLDLHPFRPDQLLRDLAVILASNTAGKQIEVLFDIDPQLPPVLVGDAMRLQQVLINLGGNAIKFTAHGEVVVSVAVVARGSDSVTLEVAVRDSGIGIAPENQQHIFSGFSQAEASTTRRFGGTGLGLAICQRLVGLMGGELQLDSAVGRGSRFYFRAELAVGSDAAGAELAPLRLRQPVALRVLVVDDNPLARELMGRLAESLGWQVTLADSGEAALACLEDAAAAFDAAFIDWQMPGLDGWQTCQQIRGRCKAGAKPLLIMVTAHGRDMLSQRSQEEQALVHGFLVKPVTASMLYDAVVDARSDPEALQASRSASSPAVQRLPGLRLLVVEDNANNQQVARELLEDEGALVQIADNGLLAVEAVAAADPPFDVVLMDLQMPVMDGYTATTRIRQDLQKLTLPIVAMTANAMATDREACLAAGMNDHVGKPFDLDHLVAVLLRLAGRAAVAIAARPDQAAVPTLPAEVLDAAGSAGVDIERALARLGGKLKVFGRTLRSFTADLQGLPEKLDRLSQCGERDEVRRELHTLKGVAATVGVTALAKLAGEAEAQFTSLSLPAEDAACISRVGVAIQTAESSLALLYVTLDGIPQTAKDVSSSAPAAALTPSDTALLAELLKTVQSLLQASDLDAANALQTLRIRLPAVAGVRFDALEAAVESLEFESALSLCGEWMLECEK</sequence>
<evidence type="ECO:0000256" key="20">
    <source>
        <dbReference type="PROSITE-ProRule" id="PRU00110"/>
    </source>
</evidence>
<dbReference type="Gene3D" id="3.30.565.10">
    <property type="entry name" value="Histidine kinase-like ATPase, C-terminal domain"/>
    <property type="match status" value="1"/>
</dbReference>
<keyword evidence="9" id="KW-0547">Nucleotide-binding</keyword>
<keyword evidence="7" id="KW-0812">Transmembrane</keyword>
<keyword evidence="10" id="KW-0418">Kinase</keyword>
<evidence type="ECO:0000256" key="11">
    <source>
        <dbReference type="ARBA" id="ARBA00022840"/>
    </source>
</evidence>
<dbReference type="Pfam" id="PF08447">
    <property type="entry name" value="PAS_3"/>
    <property type="match status" value="1"/>
</dbReference>
<evidence type="ECO:0000259" key="27">
    <source>
        <dbReference type="PROSITE" id="PS50894"/>
    </source>
</evidence>
<evidence type="ECO:0000256" key="10">
    <source>
        <dbReference type="ARBA" id="ARBA00022777"/>
    </source>
</evidence>
<organism evidence="28 29">
    <name type="scientific">Rubrivivax rivuli</name>
    <dbReference type="NCBI Taxonomy" id="1862385"/>
    <lineage>
        <taxon>Bacteria</taxon>
        <taxon>Pseudomonadati</taxon>
        <taxon>Pseudomonadota</taxon>
        <taxon>Betaproteobacteria</taxon>
        <taxon>Burkholderiales</taxon>
        <taxon>Sphaerotilaceae</taxon>
        <taxon>Rubrivivax</taxon>
    </lineage>
</organism>
<dbReference type="InterPro" id="IPR011006">
    <property type="entry name" value="CheY-like_superfamily"/>
</dbReference>
<evidence type="ECO:0000313" key="29">
    <source>
        <dbReference type="Proteomes" id="UP000285575"/>
    </source>
</evidence>
<dbReference type="FunFam" id="3.30.565.10:FF:000010">
    <property type="entry name" value="Sensor histidine kinase RcsC"/>
    <property type="match status" value="1"/>
</dbReference>
<keyword evidence="4" id="KW-1003">Cell membrane</keyword>
<feature type="domain" description="PAC" evidence="25">
    <location>
        <begin position="426"/>
        <end position="480"/>
    </location>
</feature>
<dbReference type="SUPFAM" id="SSF55785">
    <property type="entry name" value="PYP-like sensor domain (PAS domain)"/>
    <property type="match status" value="4"/>
</dbReference>
<comment type="catalytic activity">
    <reaction evidence="1">
        <text>ATP + protein L-histidine = ADP + protein N-phospho-L-histidine.</text>
        <dbReference type="EC" id="2.7.13.3"/>
    </reaction>
</comment>
<feature type="modified residue" description="Phosphohistidine" evidence="20">
    <location>
        <position position="1462"/>
    </location>
</feature>
<feature type="domain" description="Histidine kinase" evidence="22">
    <location>
        <begin position="874"/>
        <end position="1095"/>
    </location>
</feature>
<dbReference type="GO" id="GO:0000155">
    <property type="term" value="F:phosphorelay sensor kinase activity"/>
    <property type="evidence" value="ECO:0007669"/>
    <property type="project" value="InterPro"/>
</dbReference>
<dbReference type="NCBIfam" id="TIGR00229">
    <property type="entry name" value="sensory_box"/>
    <property type="match status" value="2"/>
</dbReference>
<dbReference type="SMART" id="SM00091">
    <property type="entry name" value="PAS"/>
    <property type="match status" value="3"/>
</dbReference>
<evidence type="ECO:0000256" key="9">
    <source>
        <dbReference type="ARBA" id="ARBA00022741"/>
    </source>
</evidence>
<keyword evidence="29" id="KW-1185">Reference proteome</keyword>
<accession>A0A437RGQ9</accession>
<feature type="domain" description="PAC" evidence="25">
    <location>
        <begin position="555"/>
        <end position="606"/>
    </location>
</feature>
<dbReference type="PROSITE" id="PS51257">
    <property type="entry name" value="PROKAR_LIPOPROTEIN"/>
    <property type="match status" value="1"/>
</dbReference>
<feature type="modified residue" description="4-aspartylphosphate" evidence="21">
    <location>
        <position position="1312"/>
    </location>
</feature>
<dbReference type="PANTHER" id="PTHR45339">
    <property type="entry name" value="HYBRID SIGNAL TRANSDUCTION HISTIDINE KINASE J"/>
    <property type="match status" value="1"/>
</dbReference>
<evidence type="ECO:0000256" key="12">
    <source>
        <dbReference type="ARBA" id="ARBA00022989"/>
    </source>
</evidence>
<evidence type="ECO:0000259" key="26">
    <source>
        <dbReference type="PROSITE" id="PS50839"/>
    </source>
</evidence>
<dbReference type="SUPFAM" id="SSF52172">
    <property type="entry name" value="CheY-like"/>
    <property type="match status" value="2"/>
</dbReference>
<dbReference type="Pfam" id="PF02518">
    <property type="entry name" value="HATPase_c"/>
    <property type="match status" value="1"/>
</dbReference>
<dbReference type="InterPro" id="IPR042240">
    <property type="entry name" value="CHASE_sf"/>
</dbReference>
<dbReference type="FunFam" id="1.10.287.130:FF:000002">
    <property type="entry name" value="Two-component osmosensing histidine kinase"/>
    <property type="match status" value="1"/>
</dbReference>
<dbReference type="OrthoDB" id="5519028at2"/>
<dbReference type="PANTHER" id="PTHR45339:SF1">
    <property type="entry name" value="HYBRID SIGNAL TRANSDUCTION HISTIDINE KINASE J"/>
    <property type="match status" value="1"/>
</dbReference>
<dbReference type="EC" id="2.7.13.3" evidence="3"/>
<dbReference type="SMART" id="SM00086">
    <property type="entry name" value="PAC"/>
    <property type="match status" value="2"/>
</dbReference>
<dbReference type="Pfam" id="PF03924">
    <property type="entry name" value="CHASE"/>
    <property type="match status" value="1"/>
</dbReference>
<protein>
    <recommendedName>
        <fullName evidence="18">Sensory/regulatory protein RpfC</fullName>
        <ecNumber evidence="3">2.7.13.3</ecNumber>
    </recommendedName>
    <alternativeName>
        <fullName evidence="19">Virulence sensor protein BvgS</fullName>
    </alternativeName>
</protein>
<evidence type="ECO:0000256" key="18">
    <source>
        <dbReference type="ARBA" id="ARBA00068150"/>
    </source>
</evidence>
<dbReference type="Gene3D" id="3.30.450.20">
    <property type="entry name" value="PAS domain"/>
    <property type="match status" value="4"/>
</dbReference>
<keyword evidence="13" id="KW-0902">Two-component regulatory system</keyword>
<evidence type="ECO:0000259" key="25">
    <source>
        <dbReference type="PROSITE" id="PS50113"/>
    </source>
</evidence>
<comment type="function">
    <text evidence="16">Member of the two-component regulatory system BvgS/BvgA. Phosphorylates BvgA via a four-step phosphorelay in response to environmental signals.</text>
</comment>
<feature type="modified residue" description="4-aspartylphosphate" evidence="21">
    <location>
        <position position="1167"/>
    </location>
</feature>
<dbReference type="PROSITE" id="PS50113">
    <property type="entry name" value="PAC"/>
    <property type="match status" value="2"/>
</dbReference>
<feature type="domain" description="Response regulatory" evidence="23">
    <location>
        <begin position="1116"/>
        <end position="1237"/>
    </location>
</feature>
<evidence type="ECO:0000256" key="19">
    <source>
        <dbReference type="ARBA" id="ARBA00070152"/>
    </source>
</evidence>
<dbReference type="Gene3D" id="1.10.287.130">
    <property type="match status" value="1"/>
</dbReference>
<evidence type="ECO:0000256" key="16">
    <source>
        <dbReference type="ARBA" id="ARBA00058004"/>
    </source>
</evidence>
<keyword evidence="11" id="KW-0067">ATP-binding</keyword>
<dbReference type="GO" id="GO:0005524">
    <property type="term" value="F:ATP binding"/>
    <property type="evidence" value="ECO:0007669"/>
    <property type="project" value="UniProtKB-KW"/>
</dbReference>
<dbReference type="InterPro" id="IPR001789">
    <property type="entry name" value="Sig_transdc_resp-reg_receiver"/>
</dbReference>
<dbReference type="SMART" id="SM00073">
    <property type="entry name" value="HPT"/>
    <property type="match status" value="1"/>
</dbReference>
<name>A0A437RGQ9_9BURK</name>
<evidence type="ECO:0000259" key="23">
    <source>
        <dbReference type="PROSITE" id="PS50110"/>
    </source>
</evidence>
<dbReference type="InterPro" id="IPR000014">
    <property type="entry name" value="PAS"/>
</dbReference>
<keyword evidence="15" id="KW-0472">Membrane</keyword>
<keyword evidence="14" id="KW-0843">Virulence</keyword>
<evidence type="ECO:0000256" key="4">
    <source>
        <dbReference type="ARBA" id="ARBA00022475"/>
    </source>
</evidence>
<keyword evidence="6" id="KW-0808">Transferase</keyword>
<dbReference type="Gene3D" id="1.20.120.160">
    <property type="entry name" value="HPT domain"/>
    <property type="match status" value="1"/>
</dbReference>
<dbReference type="SMART" id="SM00448">
    <property type="entry name" value="REC"/>
    <property type="match status" value="2"/>
</dbReference>
<evidence type="ECO:0000256" key="7">
    <source>
        <dbReference type="ARBA" id="ARBA00022692"/>
    </source>
</evidence>
<dbReference type="InterPro" id="IPR004358">
    <property type="entry name" value="Sig_transdc_His_kin-like_C"/>
</dbReference>
<dbReference type="GO" id="GO:0005886">
    <property type="term" value="C:plasma membrane"/>
    <property type="evidence" value="ECO:0007669"/>
    <property type="project" value="UniProtKB-SubCell"/>
</dbReference>
<evidence type="ECO:0000256" key="2">
    <source>
        <dbReference type="ARBA" id="ARBA00004651"/>
    </source>
</evidence>
<dbReference type="CDD" id="cd00082">
    <property type="entry name" value="HisKA"/>
    <property type="match status" value="1"/>
</dbReference>
<evidence type="ECO:0000259" key="24">
    <source>
        <dbReference type="PROSITE" id="PS50112"/>
    </source>
</evidence>
<dbReference type="Proteomes" id="UP000285575">
    <property type="component" value="Unassembled WGS sequence"/>
</dbReference>
<dbReference type="InterPro" id="IPR003661">
    <property type="entry name" value="HisK_dim/P_dom"/>
</dbReference>
<dbReference type="SMART" id="SM01079">
    <property type="entry name" value="CHASE"/>
    <property type="match status" value="1"/>
</dbReference>
<evidence type="ECO:0000256" key="8">
    <source>
        <dbReference type="ARBA" id="ARBA00022729"/>
    </source>
</evidence>
<evidence type="ECO:0000256" key="5">
    <source>
        <dbReference type="ARBA" id="ARBA00022553"/>
    </source>
</evidence>
<dbReference type="PROSITE" id="PS50894">
    <property type="entry name" value="HPT"/>
    <property type="match status" value="1"/>
</dbReference>
<evidence type="ECO:0000256" key="14">
    <source>
        <dbReference type="ARBA" id="ARBA00023026"/>
    </source>
</evidence>
<dbReference type="SMART" id="SM00388">
    <property type="entry name" value="HisKA"/>
    <property type="match status" value="1"/>
</dbReference>
<dbReference type="SUPFAM" id="SSF55874">
    <property type="entry name" value="ATPase domain of HSP90 chaperone/DNA topoisomerase II/histidine kinase"/>
    <property type="match status" value="1"/>
</dbReference>
<evidence type="ECO:0000256" key="1">
    <source>
        <dbReference type="ARBA" id="ARBA00000085"/>
    </source>
</evidence>
<proteinExistence type="predicted"/>
<dbReference type="InterPro" id="IPR008207">
    <property type="entry name" value="Sig_transdc_His_kin_Hpt_dom"/>
</dbReference>
<dbReference type="Pfam" id="PF12860">
    <property type="entry name" value="PAS_7"/>
    <property type="match status" value="2"/>
</dbReference>
<dbReference type="InterPro" id="IPR036641">
    <property type="entry name" value="HPT_dom_sf"/>
</dbReference>
<evidence type="ECO:0000259" key="22">
    <source>
        <dbReference type="PROSITE" id="PS50109"/>
    </source>
</evidence>
<comment type="subcellular location">
    <subcellularLocation>
        <location evidence="2">Cell membrane</location>
        <topology evidence="2">Multi-pass membrane protein</topology>
    </subcellularLocation>
</comment>
<dbReference type="Pfam" id="PF01627">
    <property type="entry name" value="Hpt"/>
    <property type="match status" value="1"/>
</dbReference>
<evidence type="ECO:0000256" key="6">
    <source>
        <dbReference type="ARBA" id="ARBA00022679"/>
    </source>
</evidence>
<dbReference type="Gene3D" id="3.40.50.2300">
    <property type="match status" value="2"/>
</dbReference>
<dbReference type="PROSITE" id="PS50109">
    <property type="entry name" value="HIS_KIN"/>
    <property type="match status" value="1"/>
</dbReference>
<evidence type="ECO:0000313" key="28">
    <source>
        <dbReference type="EMBL" id="RVU45956.1"/>
    </source>
</evidence>
<evidence type="ECO:0000256" key="15">
    <source>
        <dbReference type="ARBA" id="ARBA00023136"/>
    </source>
</evidence>
<evidence type="ECO:0000256" key="3">
    <source>
        <dbReference type="ARBA" id="ARBA00012438"/>
    </source>
</evidence>
<dbReference type="InterPro" id="IPR001610">
    <property type="entry name" value="PAC"/>
</dbReference>
<evidence type="ECO:0000256" key="21">
    <source>
        <dbReference type="PROSITE-ProRule" id="PRU00169"/>
    </source>
</evidence>
<dbReference type="EMBL" id="SACR01000003">
    <property type="protein sequence ID" value="RVU45956.1"/>
    <property type="molecule type" value="Genomic_DNA"/>
</dbReference>
<feature type="domain" description="HPt" evidence="27">
    <location>
        <begin position="1423"/>
        <end position="1524"/>
    </location>
</feature>
<dbReference type="InterPro" id="IPR035965">
    <property type="entry name" value="PAS-like_dom_sf"/>
</dbReference>
<dbReference type="PROSITE" id="PS50110">
    <property type="entry name" value="RESPONSE_REGULATORY"/>
    <property type="match status" value="2"/>
</dbReference>
<evidence type="ECO:0000256" key="17">
    <source>
        <dbReference type="ARBA" id="ARBA00064003"/>
    </source>
</evidence>
<dbReference type="CDD" id="cd16922">
    <property type="entry name" value="HATPase_EvgS-ArcB-TorS-like"/>
    <property type="match status" value="1"/>
</dbReference>
<dbReference type="CDD" id="cd17546">
    <property type="entry name" value="REC_hyHK_CKI1_RcsC-like"/>
    <property type="match status" value="2"/>
</dbReference>
<dbReference type="SUPFAM" id="SSF47384">
    <property type="entry name" value="Homodimeric domain of signal transducing histidine kinase"/>
    <property type="match status" value="1"/>
</dbReference>
<keyword evidence="5 21" id="KW-0597">Phosphoprotein</keyword>
<dbReference type="InterPro" id="IPR036890">
    <property type="entry name" value="HATPase_C_sf"/>
</dbReference>
<dbReference type="Pfam" id="PF00512">
    <property type="entry name" value="HisKA"/>
    <property type="match status" value="1"/>
</dbReference>
<gene>
    <name evidence="28" type="ORF">EOE66_08745</name>
</gene>
<dbReference type="InterPro" id="IPR036097">
    <property type="entry name" value="HisK_dim/P_sf"/>
</dbReference>
<dbReference type="Gene3D" id="3.30.450.350">
    <property type="entry name" value="CHASE domain"/>
    <property type="match status" value="1"/>
</dbReference>
<dbReference type="InterPro" id="IPR005467">
    <property type="entry name" value="His_kinase_dom"/>
</dbReference>
<dbReference type="PROSITE" id="PS50112">
    <property type="entry name" value="PAS"/>
    <property type="match status" value="1"/>
</dbReference>
<dbReference type="CDD" id="cd00088">
    <property type="entry name" value="HPT"/>
    <property type="match status" value="1"/>
</dbReference>
<dbReference type="InterPro" id="IPR003594">
    <property type="entry name" value="HATPase_dom"/>
</dbReference>